<name>A0A1F8BMA1_9BACT</name>
<dbReference type="STRING" id="1802519.A2961_00720"/>
<comment type="caution">
    <text evidence="1">The sequence shown here is derived from an EMBL/GenBank/DDBJ whole genome shotgun (WGS) entry which is preliminary data.</text>
</comment>
<dbReference type="AlphaFoldDB" id="A0A1F8BMA1"/>
<organism evidence="1 2">
    <name type="scientific">Candidatus Woesebacteria bacterium RIFCSPLOWO2_01_FULL_39_21</name>
    <dbReference type="NCBI Taxonomy" id="1802519"/>
    <lineage>
        <taxon>Bacteria</taxon>
        <taxon>Candidatus Woeseibacteriota</taxon>
    </lineage>
</organism>
<dbReference type="InterPro" id="IPR016032">
    <property type="entry name" value="Sig_transdc_resp-reg_C-effctor"/>
</dbReference>
<gene>
    <name evidence="1" type="ORF">A2961_00720</name>
</gene>
<dbReference type="GO" id="GO:0003677">
    <property type="term" value="F:DNA binding"/>
    <property type="evidence" value="ECO:0007669"/>
    <property type="project" value="InterPro"/>
</dbReference>
<accession>A0A1F8BMA1</accession>
<sequence length="95" mass="10770">MARIELELDESLANYLTPAQMQVLDLRVKGNTLVKVAEVLGKSRNTVKSQLYGTDDDPGIFGRAEEILGERPHNETHLVVNFLLRGFLRFTEENQ</sequence>
<dbReference type="EMBL" id="MGHF01000002">
    <property type="protein sequence ID" value="OGM65204.1"/>
    <property type="molecule type" value="Genomic_DNA"/>
</dbReference>
<dbReference type="InterPro" id="IPR036388">
    <property type="entry name" value="WH-like_DNA-bd_sf"/>
</dbReference>
<evidence type="ECO:0000313" key="1">
    <source>
        <dbReference type="EMBL" id="OGM65204.1"/>
    </source>
</evidence>
<dbReference type="Proteomes" id="UP000177082">
    <property type="component" value="Unassembled WGS sequence"/>
</dbReference>
<evidence type="ECO:0000313" key="2">
    <source>
        <dbReference type="Proteomes" id="UP000177082"/>
    </source>
</evidence>
<reference evidence="1 2" key="1">
    <citation type="journal article" date="2016" name="Nat. Commun.">
        <title>Thousands of microbial genomes shed light on interconnected biogeochemical processes in an aquifer system.</title>
        <authorList>
            <person name="Anantharaman K."/>
            <person name="Brown C.T."/>
            <person name="Hug L.A."/>
            <person name="Sharon I."/>
            <person name="Castelle C.J."/>
            <person name="Probst A.J."/>
            <person name="Thomas B.C."/>
            <person name="Singh A."/>
            <person name="Wilkins M.J."/>
            <person name="Karaoz U."/>
            <person name="Brodie E.L."/>
            <person name="Williams K.H."/>
            <person name="Hubbard S.S."/>
            <person name="Banfield J.F."/>
        </authorList>
    </citation>
    <scope>NUCLEOTIDE SEQUENCE [LARGE SCALE GENOMIC DNA]</scope>
</reference>
<dbReference type="GO" id="GO:0006355">
    <property type="term" value="P:regulation of DNA-templated transcription"/>
    <property type="evidence" value="ECO:0007669"/>
    <property type="project" value="InterPro"/>
</dbReference>
<dbReference type="Gene3D" id="1.10.10.10">
    <property type="entry name" value="Winged helix-like DNA-binding domain superfamily/Winged helix DNA-binding domain"/>
    <property type="match status" value="1"/>
</dbReference>
<protein>
    <submittedName>
        <fullName evidence="1">Uncharacterized protein</fullName>
    </submittedName>
</protein>
<proteinExistence type="predicted"/>
<dbReference type="SUPFAM" id="SSF46894">
    <property type="entry name" value="C-terminal effector domain of the bipartite response regulators"/>
    <property type="match status" value="1"/>
</dbReference>